<reference evidence="1 2" key="1">
    <citation type="submission" date="2018-03" db="EMBL/GenBank/DDBJ databases">
        <authorList>
            <person name="Keele B.F."/>
        </authorList>
    </citation>
    <scope>NUCLEOTIDE SEQUENCE [LARGE SCALE GENOMIC DNA]</scope>
    <source>
        <strain evidence="1 2">CeCT 8812</strain>
    </source>
</reference>
<dbReference type="Proteomes" id="UP000244932">
    <property type="component" value="Unassembled WGS sequence"/>
</dbReference>
<dbReference type="PANTHER" id="PTHR42834:SF1">
    <property type="entry name" value="ENDONUCLEASE_EXONUCLEASE_PHOSPHATASE FAMILY PROTEIN (AFU_ORTHOLOGUE AFUA_3G09210)"/>
    <property type="match status" value="1"/>
</dbReference>
<gene>
    <name evidence="1" type="ORF">POI8812_01290</name>
</gene>
<proteinExistence type="predicted"/>
<organism evidence="1 2">
    <name type="scientific">Pontivivens insulae</name>
    <dbReference type="NCBI Taxonomy" id="1639689"/>
    <lineage>
        <taxon>Bacteria</taxon>
        <taxon>Pseudomonadati</taxon>
        <taxon>Pseudomonadota</taxon>
        <taxon>Alphaproteobacteria</taxon>
        <taxon>Rhodobacterales</taxon>
        <taxon>Paracoccaceae</taxon>
        <taxon>Pontivivens</taxon>
    </lineage>
</organism>
<sequence length="369" mass="41567">MGENMRDISFATFNLYNLQVPGGITYDSNKPTIPDTEAGLAEYRRKIEWTAAQLVRLDAEVIGFQELWSRQALIDAFEAAGLIDQYDLVARDAPGRGRPQVALAVRKDRKGDSQLLPGASWQSKFPENYKFEKVRETEGAQEEVTITLSEFSRPVLQAQIQAEGRSPKPPVVTVYVAHLKSKGPARVSFAQPRPEILNDYPNIAKGTLSHVRRVIEAGALRAILDEVMVSEDKDALSPVVVLGDLNDGTLSITNELISDQPSYRVIEKSTAGLSSNKGLYSAERLQQLRSMRHVYYTYIFKNKLESLDHILVSEEFYDHSRKRHWSFREMEVFNDHVGRSEDKAEGAGDHGVVRACFDWNPMPKEIKTV</sequence>
<evidence type="ECO:0000313" key="1">
    <source>
        <dbReference type="EMBL" id="SPF28985.1"/>
    </source>
</evidence>
<evidence type="ECO:0008006" key="3">
    <source>
        <dbReference type="Google" id="ProtNLM"/>
    </source>
</evidence>
<dbReference type="PANTHER" id="PTHR42834">
    <property type="entry name" value="ENDONUCLEASE/EXONUCLEASE/PHOSPHATASE FAMILY PROTEIN (AFU_ORTHOLOGUE AFUA_3G09210)"/>
    <property type="match status" value="1"/>
</dbReference>
<dbReference type="SUPFAM" id="SSF56219">
    <property type="entry name" value="DNase I-like"/>
    <property type="match status" value="1"/>
</dbReference>
<dbReference type="RefSeq" id="WP_146186130.1">
    <property type="nucleotide sequence ID" value="NZ_OMKW01000002.1"/>
</dbReference>
<dbReference type="InterPro" id="IPR036691">
    <property type="entry name" value="Endo/exonu/phosph_ase_sf"/>
</dbReference>
<dbReference type="Gene3D" id="3.60.10.10">
    <property type="entry name" value="Endonuclease/exonuclease/phosphatase"/>
    <property type="match status" value="1"/>
</dbReference>
<accession>A0A2R8AA44</accession>
<dbReference type="EMBL" id="OMKW01000002">
    <property type="protein sequence ID" value="SPF28985.1"/>
    <property type="molecule type" value="Genomic_DNA"/>
</dbReference>
<dbReference type="AlphaFoldDB" id="A0A2R8AA44"/>
<evidence type="ECO:0000313" key="2">
    <source>
        <dbReference type="Proteomes" id="UP000244932"/>
    </source>
</evidence>
<name>A0A2R8AA44_9RHOB</name>
<protein>
    <recommendedName>
        <fullName evidence="3">Endonuclease/exonuclease/phosphatase domain-containing protein</fullName>
    </recommendedName>
</protein>
<keyword evidence="2" id="KW-1185">Reference proteome</keyword>
<dbReference type="OrthoDB" id="525956at2"/>